<dbReference type="AlphaFoldDB" id="A0A0F9KCJ9"/>
<comment type="caution">
    <text evidence="1">The sequence shown here is derived from an EMBL/GenBank/DDBJ whole genome shotgun (WGS) entry which is preliminary data.</text>
</comment>
<name>A0A0F9KCJ9_9ZZZZ</name>
<gene>
    <name evidence="1" type="ORF">LCGC14_1421320</name>
</gene>
<reference evidence="1" key="1">
    <citation type="journal article" date="2015" name="Nature">
        <title>Complex archaea that bridge the gap between prokaryotes and eukaryotes.</title>
        <authorList>
            <person name="Spang A."/>
            <person name="Saw J.H."/>
            <person name="Jorgensen S.L."/>
            <person name="Zaremba-Niedzwiedzka K."/>
            <person name="Martijn J."/>
            <person name="Lind A.E."/>
            <person name="van Eijk R."/>
            <person name="Schleper C."/>
            <person name="Guy L."/>
            <person name="Ettema T.J."/>
        </authorList>
    </citation>
    <scope>NUCLEOTIDE SEQUENCE</scope>
</reference>
<dbReference type="EMBL" id="LAZR01009486">
    <property type="protein sequence ID" value="KKM72361.1"/>
    <property type="molecule type" value="Genomic_DNA"/>
</dbReference>
<dbReference type="SUPFAM" id="SSF54060">
    <property type="entry name" value="His-Me finger endonucleases"/>
    <property type="match status" value="1"/>
</dbReference>
<dbReference type="InterPro" id="IPR044925">
    <property type="entry name" value="His-Me_finger_sf"/>
</dbReference>
<protein>
    <recommendedName>
        <fullName evidence="2">Recombination endonuclease VII</fullName>
    </recommendedName>
</protein>
<dbReference type="Gene3D" id="3.40.1800.10">
    <property type="entry name" value="His-Me finger endonucleases"/>
    <property type="match status" value="1"/>
</dbReference>
<dbReference type="Pfam" id="PF02945">
    <property type="entry name" value="Endonuclease_7"/>
    <property type="match status" value="1"/>
</dbReference>
<sequence>VDHCHKTGIVRGLLCKSCNLTLGFVKDDVDLLQGLINYLNGD</sequence>
<dbReference type="InterPro" id="IPR004211">
    <property type="entry name" value="Endonuclease_7"/>
</dbReference>
<organism evidence="1">
    <name type="scientific">marine sediment metagenome</name>
    <dbReference type="NCBI Taxonomy" id="412755"/>
    <lineage>
        <taxon>unclassified sequences</taxon>
        <taxon>metagenomes</taxon>
        <taxon>ecological metagenomes</taxon>
    </lineage>
</organism>
<evidence type="ECO:0008006" key="2">
    <source>
        <dbReference type="Google" id="ProtNLM"/>
    </source>
</evidence>
<evidence type="ECO:0000313" key="1">
    <source>
        <dbReference type="EMBL" id="KKM72361.1"/>
    </source>
</evidence>
<accession>A0A0F9KCJ9</accession>
<feature type="non-terminal residue" evidence="1">
    <location>
        <position position="1"/>
    </location>
</feature>
<dbReference type="InterPro" id="IPR038563">
    <property type="entry name" value="Endonuclease_7_sf"/>
</dbReference>
<proteinExistence type="predicted"/>